<dbReference type="STRING" id="278856.A0A212FEC2"/>
<dbReference type="InterPro" id="IPR039992">
    <property type="entry name" value="Sep15_SelM"/>
</dbReference>
<evidence type="ECO:0000256" key="4">
    <source>
        <dbReference type="ARBA" id="ARBA00040773"/>
    </source>
</evidence>
<evidence type="ECO:0000256" key="2">
    <source>
        <dbReference type="ARBA" id="ARBA00022729"/>
    </source>
</evidence>
<dbReference type="Proteomes" id="UP000007151">
    <property type="component" value="Unassembled WGS sequence"/>
</dbReference>
<reference evidence="5 6" key="1">
    <citation type="journal article" date="2011" name="Cell">
        <title>The monarch butterfly genome yields insights into long-distance migration.</title>
        <authorList>
            <person name="Zhan S."/>
            <person name="Merlin C."/>
            <person name="Boore J.L."/>
            <person name="Reppert S.M."/>
        </authorList>
    </citation>
    <scope>NUCLEOTIDE SEQUENCE [LARGE SCALE GENOMIC DNA]</scope>
    <source>
        <strain evidence="5">F-2</strain>
    </source>
</reference>
<dbReference type="Gene3D" id="3.40.30.50">
    <property type="entry name" value="Sep15/SelM thioredoxin-like domain, active-site redox motif"/>
    <property type="match status" value="1"/>
</dbReference>
<dbReference type="KEGG" id="dpl:KGM_204759"/>
<keyword evidence="6" id="KW-1185">Reference proteome</keyword>
<keyword evidence="2" id="KW-0732">Signal</keyword>
<dbReference type="PANTHER" id="PTHR13077">
    <property type="entry name" value="SELENOPROTEIN F"/>
    <property type="match status" value="1"/>
</dbReference>
<dbReference type="PANTHER" id="PTHR13077:SF7">
    <property type="entry name" value="SELENOPROTEIN M"/>
    <property type="match status" value="1"/>
</dbReference>
<dbReference type="OrthoDB" id="25165at2759"/>
<gene>
    <name evidence="5" type="ORF">KGM_204759</name>
</gene>
<dbReference type="EMBL" id="AGBW02008947">
    <property type="protein sequence ID" value="OWR52099.1"/>
    <property type="molecule type" value="Genomic_DNA"/>
</dbReference>
<accession>A0A212FEC2</accession>
<keyword evidence="3" id="KW-0712">Selenocysteine</keyword>
<dbReference type="InterPro" id="IPR038219">
    <property type="entry name" value="Sep15/SelM_sf"/>
</dbReference>
<dbReference type="SUPFAM" id="SSF52833">
    <property type="entry name" value="Thioredoxin-like"/>
    <property type="match status" value="1"/>
</dbReference>
<dbReference type="eggNOG" id="ENOG502S29K">
    <property type="taxonomic scope" value="Eukaryota"/>
</dbReference>
<evidence type="ECO:0000256" key="1">
    <source>
        <dbReference type="ARBA" id="ARBA00005742"/>
    </source>
</evidence>
<evidence type="ECO:0000313" key="5">
    <source>
        <dbReference type="EMBL" id="OWR52099.1"/>
    </source>
</evidence>
<comment type="caution">
    <text evidence="5">The sequence shown here is derived from an EMBL/GenBank/DDBJ whole genome shotgun (WGS) entry which is preliminary data.</text>
</comment>
<dbReference type="Pfam" id="PF08806">
    <property type="entry name" value="Sep15_SelM"/>
    <property type="match status" value="1"/>
</dbReference>
<sequence>MSTFTQFLLITFCVIAAISAYEDTDIVSARIETCRGCSLNRLPEVKRFVMDDAPHFERLEVKFITGAPPELILLGNGDKELERIPLSNLSRQECNDLVKSKGFIKRNDKEEF</sequence>
<dbReference type="GO" id="GO:0005788">
    <property type="term" value="C:endoplasmic reticulum lumen"/>
    <property type="evidence" value="ECO:0007669"/>
    <property type="project" value="TreeGrafter"/>
</dbReference>
<protein>
    <recommendedName>
        <fullName evidence="4">Selenoprotein M</fullName>
    </recommendedName>
</protein>
<proteinExistence type="inferred from homology"/>
<evidence type="ECO:0000256" key="3">
    <source>
        <dbReference type="ARBA" id="ARBA00022933"/>
    </source>
</evidence>
<dbReference type="AlphaFoldDB" id="A0A212FEC2"/>
<name>A0A212FEC2_DANPL</name>
<evidence type="ECO:0000313" key="6">
    <source>
        <dbReference type="Proteomes" id="UP000007151"/>
    </source>
</evidence>
<comment type="similarity">
    <text evidence="1">Belongs to the selenoprotein M/F family.</text>
</comment>
<dbReference type="InterPro" id="IPR014912">
    <property type="entry name" value="Sep15_SelM_dom"/>
</dbReference>
<organism evidence="5 6">
    <name type="scientific">Danaus plexippus plexippus</name>
    <dbReference type="NCBI Taxonomy" id="278856"/>
    <lineage>
        <taxon>Eukaryota</taxon>
        <taxon>Metazoa</taxon>
        <taxon>Ecdysozoa</taxon>
        <taxon>Arthropoda</taxon>
        <taxon>Hexapoda</taxon>
        <taxon>Insecta</taxon>
        <taxon>Pterygota</taxon>
        <taxon>Neoptera</taxon>
        <taxon>Endopterygota</taxon>
        <taxon>Lepidoptera</taxon>
        <taxon>Glossata</taxon>
        <taxon>Ditrysia</taxon>
        <taxon>Papilionoidea</taxon>
        <taxon>Nymphalidae</taxon>
        <taxon>Danainae</taxon>
        <taxon>Danaini</taxon>
        <taxon>Danaina</taxon>
        <taxon>Danaus</taxon>
        <taxon>Danaus</taxon>
    </lineage>
</organism>
<dbReference type="GO" id="GO:0016491">
    <property type="term" value="F:oxidoreductase activity"/>
    <property type="evidence" value="ECO:0007669"/>
    <property type="project" value="TreeGrafter"/>
</dbReference>
<dbReference type="InterPro" id="IPR036249">
    <property type="entry name" value="Thioredoxin-like_sf"/>
</dbReference>